<dbReference type="Gene3D" id="1.20.1660.10">
    <property type="entry name" value="Hypothetical protein (EF3068)"/>
    <property type="match status" value="1"/>
</dbReference>
<organism evidence="1 2">
    <name type="scientific">Lingula anatina</name>
    <name type="common">Brachiopod</name>
    <name type="synonym">Lingula unguis</name>
    <dbReference type="NCBI Taxonomy" id="7574"/>
    <lineage>
        <taxon>Eukaryota</taxon>
        <taxon>Metazoa</taxon>
        <taxon>Spiralia</taxon>
        <taxon>Lophotrochozoa</taxon>
        <taxon>Brachiopoda</taxon>
        <taxon>Linguliformea</taxon>
        <taxon>Lingulata</taxon>
        <taxon>Lingulida</taxon>
        <taxon>Linguloidea</taxon>
        <taxon>Lingulidae</taxon>
        <taxon>Lingula</taxon>
    </lineage>
</organism>
<protein>
    <submittedName>
        <fullName evidence="2">Uncharacterized protein LOC106162775</fullName>
    </submittedName>
</protein>
<dbReference type="InParanoid" id="A0A1S3IDW7"/>
<dbReference type="AlphaFoldDB" id="A0A1S3IDW7"/>
<keyword evidence="1" id="KW-1185">Reference proteome</keyword>
<dbReference type="GeneID" id="106162775"/>
<dbReference type="Proteomes" id="UP000085678">
    <property type="component" value="Unplaced"/>
</dbReference>
<name>A0A1S3IDW7_LINAN</name>
<dbReference type="PANTHER" id="PTHR34070">
    <property type="entry name" value="ARMADILLO-TYPE FOLD"/>
    <property type="match status" value="1"/>
</dbReference>
<dbReference type="KEGG" id="lak:106162775"/>
<dbReference type="OMA" id="YFVCDYL"/>
<dbReference type="InterPro" id="IPR014825">
    <property type="entry name" value="DNA_alkylation"/>
</dbReference>
<sequence>MPKVKSNLKLAQCRRSTQSNFQRGNIPLQIVNHVKKEFGLSSNKEKAAGMKKYMRNKFKFYGLQATERRTIERQVMKNYPKLNASCLWEVMKLAWSQDRREMQYFAVECAIRNKNILSKDKTTCLETVENIKDFLVSEKSWWDTVDSLSGVVGFLVSKYPADLIPVMDQWIDDSEMWLRRSAILHQLKYRKETDEDRLFRYCLQRAHEKEFFIQKAMGWALRTYFSTNPRSVRAFVKKNECVLPKLTVKEALKHA</sequence>
<dbReference type="Gene3D" id="1.25.40.290">
    <property type="entry name" value="ARM repeat domains"/>
    <property type="match status" value="1"/>
</dbReference>
<dbReference type="OrthoDB" id="429969at2759"/>
<dbReference type="InterPro" id="IPR016024">
    <property type="entry name" value="ARM-type_fold"/>
</dbReference>
<gene>
    <name evidence="2" type="primary">LOC106162775</name>
</gene>
<proteinExistence type="predicted"/>
<evidence type="ECO:0000313" key="2">
    <source>
        <dbReference type="RefSeq" id="XP_013395644.1"/>
    </source>
</evidence>
<dbReference type="Pfam" id="PF08713">
    <property type="entry name" value="DNA_alkylation"/>
    <property type="match status" value="1"/>
</dbReference>
<reference evidence="2" key="1">
    <citation type="submission" date="2025-08" db="UniProtKB">
        <authorList>
            <consortium name="RefSeq"/>
        </authorList>
    </citation>
    <scope>IDENTIFICATION</scope>
    <source>
        <tissue evidence="2">Gonads</tissue>
    </source>
</reference>
<accession>A0A1S3IDW7</accession>
<dbReference type="SUPFAM" id="SSF48371">
    <property type="entry name" value="ARM repeat"/>
    <property type="match status" value="1"/>
</dbReference>
<dbReference type="RefSeq" id="XP_013395644.1">
    <property type="nucleotide sequence ID" value="XM_013540190.1"/>
</dbReference>
<evidence type="ECO:0000313" key="1">
    <source>
        <dbReference type="Proteomes" id="UP000085678"/>
    </source>
</evidence>
<dbReference type="CDD" id="cd07064">
    <property type="entry name" value="AlkD_like_1"/>
    <property type="match status" value="1"/>
</dbReference>
<dbReference type="PANTHER" id="PTHR34070:SF1">
    <property type="entry name" value="DNA ALKYLATION REPAIR PROTEIN"/>
    <property type="match status" value="1"/>
</dbReference>